<keyword evidence="3 5" id="KW-1133">Transmembrane helix</keyword>
<dbReference type="Proteomes" id="UP001164746">
    <property type="component" value="Chromosome 1"/>
</dbReference>
<dbReference type="PANTHER" id="PTHR45620">
    <property type="entry name" value="PDF RECEPTOR-LIKE PROTEIN-RELATED"/>
    <property type="match status" value="1"/>
</dbReference>
<organism evidence="7 8">
    <name type="scientific">Mya arenaria</name>
    <name type="common">Soft-shell clam</name>
    <dbReference type="NCBI Taxonomy" id="6604"/>
    <lineage>
        <taxon>Eukaryota</taxon>
        <taxon>Metazoa</taxon>
        <taxon>Spiralia</taxon>
        <taxon>Lophotrochozoa</taxon>
        <taxon>Mollusca</taxon>
        <taxon>Bivalvia</taxon>
        <taxon>Autobranchia</taxon>
        <taxon>Heteroconchia</taxon>
        <taxon>Euheterodonta</taxon>
        <taxon>Imparidentia</taxon>
        <taxon>Neoheterodontei</taxon>
        <taxon>Myida</taxon>
        <taxon>Myoidea</taxon>
        <taxon>Myidae</taxon>
        <taxon>Mya</taxon>
    </lineage>
</organism>
<dbReference type="EMBL" id="CP111012">
    <property type="protein sequence ID" value="WAQ93478.1"/>
    <property type="molecule type" value="Genomic_DNA"/>
</dbReference>
<evidence type="ECO:0000313" key="8">
    <source>
        <dbReference type="Proteomes" id="UP001164746"/>
    </source>
</evidence>
<dbReference type="Gene3D" id="1.20.1070.10">
    <property type="entry name" value="Rhodopsin 7-helix transmembrane proteins"/>
    <property type="match status" value="2"/>
</dbReference>
<feature type="transmembrane region" description="Helical" evidence="5">
    <location>
        <begin position="115"/>
        <end position="133"/>
    </location>
</feature>
<dbReference type="PANTHER" id="PTHR45620:SF42">
    <property type="entry name" value="G-PROTEIN COUPLED RECEPTOR SEB-2"/>
    <property type="match status" value="1"/>
</dbReference>
<feature type="transmembrane region" description="Helical" evidence="5">
    <location>
        <begin position="40"/>
        <end position="62"/>
    </location>
</feature>
<dbReference type="InterPro" id="IPR050332">
    <property type="entry name" value="GPCR_2"/>
</dbReference>
<evidence type="ECO:0000313" key="7">
    <source>
        <dbReference type="EMBL" id="WAQ93478.1"/>
    </source>
</evidence>
<feature type="transmembrane region" description="Helical" evidence="5">
    <location>
        <begin position="145"/>
        <end position="168"/>
    </location>
</feature>
<name>A0ABY7DBN1_MYAAR</name>
<dbReference type="InterPro" id="IPR017981">
    <property type="entry name" value="GPCR_2-like_7TM"/>
</dbReference>
<dbReference type="PRINTS" id="PR00249">
    <property type="entry name" value="GPCRSECRETIN"/>
</dbReference>
<evidence type="ECO:0000256" key="4">
    <source>
        <dbReference type="ARBA" id="ARBA00023136"/>
    </source>
</evidence>
<reference evidence="7" key="1">
    <citation type="submission" date="2022-11" db="EMBL/GenBank/DDBJ databases">
        <title>Centuries of genome instability and evolution in soft-shell clam transmissible cancer (bioRxiv).</title>
        <authorList>
            <person name="Hart S.F.M."/>
            <person name="Yonemitsu M.A."/>
            <person name="Giersch R.M."/>
            <person name="Beal B.F."/>
            <person name="Arriagada G."/>
            <person name="Davis B.W."/>
            <person name="Ostrander E.A."/>
            <person name="Goff S.P."/>
            <person name="Metzger M.J."/>
        </authorList>
    </citation>
    <scope>NUCLEOTIDE SEQUENCE</scope>
    <source>
        <strain evidence="7">MELC-2E11</strain>
        <tissue evidence="7">Siphon/mantle</tissue>
    </source>
</reference>
<feature type="transmembrane region" description="Helical" evidence="5">
    <location>
        <begin position="74"/>
        <end position="95"/>
    </location>
</feature>
<comment type="subcellular location">
    <subcellularLocation>
        <location evidence="1">Membrane</location>
        <topology evidence="1">Multi-pass membrane protein</topology>
    </subcellularLocation>
</comment>
<feature type="domain" description="G-protein coupled receptors family 2 profile 2" evidence="6">
    <location>
        <begin position="36"/>
        <end position="173"/>
    </location>
</feature>
<sequence length="282" mass="32236">MGRAGDNVEGQGAKWKGRGQREGQRIYNIKRRMIPSTSTYSLRVSLSLLMLVVSLIIFFRFRQLRCDRITIHKNLLISYVFTGIFWILYYVLAALDGEVLLDNPLWCQALHIMCQYFIVCNFLWMFCEGLYLNTIMVYAFSSGKILIISCYIIGWGIPVVLTLVYTLVRESDDYLTMEKATRATLILVPLLGLQYLLFPIRPEPGSKLQDVYHTAVALLISLQGAFVSTMYCFCNGEVRSTDGNGENGIVGLGSSDHFFNIWVNKTARSRNQKKPLKEKHRD</sequence>
<protein>
    <submittedName>
        <fullName evidence="7">CALCR-like protein</fullName>
    </submittedName>
</protein>
<evidence type="ECO:0000259" key="6">
    <source>
        <dbReference type="PROSITE" id="PS50261"/>
    </source>
</evidence>
<accession>A0ABY7DBN1</accession>
<evidence type="ECO:0000256" key="5">
    <source>
        <dbReference type="SAM" id="Phobius"/>
    </source>
</evidence>
<feature type="transmembrane region" description="Helical" evidence="5">
    <location>
        <begin position="210"/>
        <end position="231"/>
    </location>
</feature>
<keyword evidence="8" id="KW-1185">Reference proteome</keyword>
<proteinExistence type="predicted"/>
<dbReference type="PROSITE" id="PS50261">
    <property type="entry name" value="G_PROTEIN_RECEP_F2_4"/>
    <property type="match status" value="1"/>
</dbReference>
<keyword evidence="4 5" id="KW-0472">Membrane</keyword>
<evidence type="ECO:0000256" key="2">
    <source>
        <dbReference type="ARBA" id="ARBA00022692"/>
    </source>
</evidence>
<gene>
    <name evidence="7" type="ORF">MAR_005949</name>
</gene>
<dbReference type="Pfam" id="PF00002">
    <property type="entry name" value="7tm_2"/>
    <property type="match status" value="1"/>
</dbReference>
<dbReference type="InterPro" id="IPR000832">
    <property type="entry name" value="GPCR_2_secretin-like"/>
</dbReference>
<keyword evidence="2 5" id="KW-0812">Transmembrane</keyword>
<evidence type="ECO:0000256" key="3">
    <source>
        <dbReference type="ARBA" id="ARBA00022989"/>
    </source>
</evidence>
<evidence type="ECO:0000256" key="1">
    <source>
        <dbReference type="ARBA" id="ARBA00004141"/>
    </source>
</evidence>